<dbReference type="AlphaFoldDB" id="A0A1X2I5S6"/>
<dbReference type="Pfam" id="PF02889">
    <property type="entry name" value="Sec63"/>
    <property type="match status" value="1"/>
</dbReference>
<evidence type="ECO:0000256" key="2">
    <source>
        <dbReference type="ARBA" id="ARBA00022741"/>
    </source>
</evidence>
<dbReference type="Pfam" id="PF00271">
    <property type="entry name" value="Helicase_C"/>
    <property type="match status" value="1"/>
</dbReference>
<dbReference type="PANTHER" id="PTHR47835:SF3">
    <property type="entry name" value="HELICASE FOR MEIOSIS 1"/>
    <property type="match status" value="1"/>
</dbReference>
<comment type="similarity">
    <text evidence="1">Belongs to the helicase family. SKI2 subfamily.</text>
</comment>
<evidence type="ECO:0000256" key="1">
    <source>
        <dbReference type="ARBA" id="ARBA00010140"/>
    </source>
</evidence>
<evidence type="ECO:0000256" key="10">
    <source>
        <dbReference type="ARBA" id="ARBA00048988"/>
    </source>
</evidence>
<comment type="catalytic activity">
    <reaction evidence="10">
        <text>ATP + H2O = ADP + phosphate + H(+)</text>
        <dbReference type="Rhea" id="RHEA:13065"/>
        <dbReference type="ChEBI" id="CHEBI:15377"/>
        <dbReference type="ChEBI" id="CHEBI:15378"/>
        <dbReference type="ChEBI" id="CHEBI:30616"/>
        <dbReference type="ChEBI" id="CHEBI:43474"/>
        <dbReference type="ChEBI" id="CHEBI:456216"/>
        <dbReference type="EC" id="5.6.2.4"/>
    </reaction>
</comment>
<dbReference type="SUPFAM" id="SSF52540">
    <property type="entry name" value="P-loop containing nucleoside triphosphate hydrolases"/>
    <property type="match status" value="1"/>
</dbReference>
<dbReference type="InterPro" id="IPR014001">
    <property type="entry name" value="Helicase_ATP-bd"/>
</dbReference>
<dbReference type="OrthoDB" id="5575at2759"/>
<dbReference type="InterPro" id="IPR001650">
    <property type="entry name" value="Helicase_C-like"/>
</dbReference>
<evidence type="ECO:0000259" key="13">
    <source>
        <dbReference type="PROSITE" id="PS51194"/>
    </source>
</evidence>
<name>A0A1X2I5S6_9FUNG</name>
<comment type="caution">
    <text evidence="14">The sequence shown here is derived from an EMBL/GenBank/DDBJ whole genome shotgun (WGS) entry which is preliminary data.</text>
</comment>
<dbReference type="Pfam" id="PF23445">
    <property type="entry name" value="WHD_SNRNP200"/>
    <property type="match status" value="1"/>
</dbReference>
<keyword evidence="3" id="KW-0378">Hydrolase</keyword>
<protein>
    <recommendedName>
        <fullName evidence="9">DNA 3'-5' helicase</fullName>
        <ecNumber evidence="9">5.6.2.4</ecNumber>
    </recommendedName>
</protein>
<keyword evidence="6" id="KW-0413">Isomerase</keyword>
<dbReference type="PROSITE" id="PS51194">
    <property type="entry name" value="HELICASE_CTER"/>
    <property type="match status" value="1"/>
</dbReference>
<evidence type="ECO:0000256" key="6">
    <source>
        <dbReference type="ARBA" id="ARBA00023235"/>
    </source>
</evidence>
<dbReference type="Gene3D" id="3.40.50.300">
    <property type="entry name" value="P-loop containing nucleotide triphosphate hydrolases"/>
    <property type="match status" value="2"/>
</dbReference>
<feature type="domain" description="Helicase C-terminal" evidence="13">
    <location>
        <begin position="328"/>
        <end position="513"/>
    </location>
</feature>
<evidence type="ECO:0000256" key="4">
    <source>
        <dbReference type="ARBA" id="ARBA00022806"/>
    </source>
</evidence>
<evidence type="ECO:0000256" key="5">
    <source>
        <dbReference type="ARBA" id="ARBA00022840"/>
    </source>
</evidence>
<comment type="catalytic activity">
    <reaction evidence="8">
        <text>Couples ATP hydrolysis with the unwinding of duplex DNA by translocating in the 3'-5' direction.</text>
        <dbReference type="EC" id="5.6.2.4"/>
    </reaction>
</comment>
<dbReference type="Proteomes" id="UP000193560">
    <property type="component" value="Unassembled WGS sequence"/>
</dbReference>
<feature type="compositionally biased region" description="Basic and acidic residues" evidence="11">
    <location>
        <begin position="961"/>
        <end position="973"/>
    </location>
</feature>
<dbReference type="Gene3D" id="1.10.10.10">
    <property type="entry name" value="Winged helix-like DNA-binding domain superfamily/Winged helix DNA-binding domain"/>
    <property type="match status" value="1"/>
</dbReference>
<dbReference type="PANTHER" id="PTHR47835">
    <property type="entry name" value="HFM1, ATP DEPENDENT DNA HELICASE HOMOLOG"/>
    <property type="match status" value="1"/>
</dbReference>
<dbReference type="SUPFAM" id="SSF158702">
    <property type="entry name" value="Sec63 N-terminal domain-like"/>
    <property type="match status" value="1"/>
</dbReference>
<gene>
    <name evidence="14" type="ORF">BCR42DRAFT_441510</name>
</gene>
<dbReference type="InterPro" id="IPR057842">
    <property type="entry name" value="WH_MER3"/>
</dbReference>
<dbReference type="InterPro" id="IPR011545">
    <property type="entry name" value="DEAD/DEAH_box_helicase_dom"/>
</dbReference>
<dbReference type="EC" id="5.6.2.4" evidence="9"/>
<dbReference type="Gene3D" id="1.10.3380.10">
    <property type="entry name" value="Sec63 N-terminal domain-like domain"/>
    <property type="match status" value="1"/>
</dbReference>
<dbReference type="Pfam" id="PF00270">
    <property type="entry name" value="DEAD"/>
    <property type="match status" value="1"/>
</dbReference>
<reference evidence="14 15" key="1">
    <citation type="submission" date="2016-07" db="EMBL/GenBank/DDBJ databases">
        <title>Pervasive Adenine N6-methylation of Active Genes in Fungi.</title>
        <authorList>
            <consortium name="DOE Joint Genome Institute"/>
            <person name="Mondo S.J."/>
            <person name="Dannebaum R.O."/>
            <person name="Kuo R.C."/>
            <person name="Labutti K."/>
            <person name="Haridas S."/>
            <person name="Kuo A."/>
            <person name="Salamov A."/>
            <person name="Ahrendt S.R."/>
            <person name="Lipzen A."/>
            <person name="Sullivan W."/>
            <person name="Andreopoulos W.B."/>
            <person name="Clum A."/>
            <person name="Lindquist E."/>
            <person name="Daum C."/>
            <person name="Ramamoorthy G.K."/>
            <person name="Gryganskyi A."/>
            <person name="Culley D."/>
            <person name="Magnuson J.K."/>
            <person name="James T.Y."/>
            <person name="O'Malley M.A."/>
            <person name="Stajich J.E."/>
            <person name="Spatafora J.W."/>
            <person name="Visel A."/>
            <person name="Grigoriev I.V."/>
        </authorList>
    </citation>
    <scope>NUCLEOTIDE SEQUENCE [LARGE SCALE GENOMIC DNA]</scope>
    <source>
        <strain evidence="14 15">NRRL 1336</strain>
    </source>
</reference>
<feature type="compositionally biased region" description="Polar residues" evidence="11">
    <location>
        <begin position="1002"/>
        <end position="1047"/>
    </location>
</feature>
<proteinExistence type="inferred from homology"/>
<evidence type="ECO:0000259" key="12">
    <source>
        <dbReference type="PROSITE" id="PS51192"/>
    </source>
</evidence>
<dbReference type="SMART" id="SM00490">
    <property type="entry name" value="HELICc"/>
    <property type="match status" value="1"/>
</dbReference>
<sequence length="1245" mass="141084">MWTSSEQQYTNSQTNGWLEEEEAFLDQFTSKQQESTNAYTVQSIEGITPTNRSFNYCSTKTFLPPNPDYGHQTANTSSPLASTSSNHLRSVMEIPKEYQPIFKYSYFNRMQSEAMDQLLHSNENIVVSAPTGTGKTVLLEMAMIRCLLVYQTQQNYQQGSIKMIYMAPTKSLCAEKVAHWKNSFGPLGIVCEEFTGDSDYATIDSIKNSNIIVTTPEKWDSMTRRWIDHRRLVEMIKLLMIDEIHILKETRGATLEVCVSRMKAMDHGMRIVAVSATIPNLQDITTWLNASALTFSEEYRPIFLERYVYGYPSRGTNSYAFEKSLDWKLLDIIVKHGDNKSVLIFCSTRTATQSACDTLLKLMDRKNITLKLPNDNVELKNKKLYGFVQRGIGFHHAGLDSTDRHVVEQLFLSRKIGIVATTSTLAVGVNLPAHLVIIKSTKGYQNGGLEEYSDIDILQMIGRAGRPGLDTSGCAVIMTTSDMEHKFKSLISCQSVIESSLHRNLTEHLMSEICIGTVVDMDSSTKWLGSTFLYVRVKQNSYYYQQLYNDESLTKNPNQVMKDICLKDMKLLIDHNLVSVFGEGYNAKYEPTFYGSTMDRYYVQFKTMVKIMQSKNWCSIKDVLELVSQSEEFETYRYNAHEKTILNDLRSNADIRFPLKNKVSDVSDKVYVMIQCVLGEISLYHPLIGNLMNTASHMILQKACIIDCSAYEKDAIKLKHSLDLYRCMQAKMWSTSPFILKQIDGIGIQIAKSLSQRNISSFEQLRDCDPGQLEMILHRNPPFGTKIHSSLSFLPQYYLDLKQKPKQKYQSQPIISLSVSIETSDHDLVDFRRIKTENLSKRHSELNFDVKVTSPSMTVICHLQSEDYVGLDVMKQLKPNVDPTQFITLTDPIAHSTPAPPLIPVTLQPTITTEQNSDAMKNDKNASLDTWIDALEDIDDSKTIKAEPSTPRLKKKSTRSKKTDNEPCKHHCKDKQSCKHQCCKRATPLEDNRITSYPEFSRSFNNNSTSPSNKQISTSSPTDSSNRIIKSGSSGNGNCMKTQTPSHQPIPPPPPEHVSHTMTNRNHGDDDNFLDHTLLNSRGFAHTSLSPSSVSMKIEDEDTWDITDTSMDDVLCNMTITAEKNQQEEHMHGDNDCSMFGDLDMDMENEPLQDYFLCSTATSDAPSCDLIWADLEQAIYDADKRYHGDGAIQMDTNGNDDGDIFDLEDTESIIGHDAQTSFQENATRLPNLIKWINDHVETIVE</sequence>
<dbReference type="PROSITE" id="PS51192">
    <property type="entry name" value="HELICASE_ATP_BIND_1"/>
    <property type="match status" value="1"/>
</dbReference>
<keyword evidence="7" id="KW-0469">Meiosis</keyword>
<evidence type="ECO:0000256" key="9">
    <source>
        <dbReference type="ARBA" id="ARBA00034808"/>
    </source>
</evidence>
<feature type="domain" description="Helicase ATP-binding" evidence="12">
    <location>
        <begin position="116"/>
        <end position="296"/>
    </location>
</feature>
<dbReference type="STRING" id="90262.A0A1X2I5S6"/>
<evidence type="ECO:0000256" key="3">
    <source>
        <dbReference type="ARBA" id="ARBA00022801"/>
    </source>
</evidence>
<organism evidence="14 15">
    <name type="scientific">Absidia repens</name>
    <dbReference type="NCBI Taxonomy" id="90262"/>
    <lineage>
        <taxon>Eukaryota</taxon>
        <taxon>Fungi</taxon>
        <taxon>Fungi incertae sedis</taxon>
        <taxon>Mucoromycota</taxon>
        <taxon>Mucoromycotina</taxon>
        <taxon>Mucoromycetes</taxon>
        <taxon>Mucorales</taxon>
        <taxon>Cunninghamellaceae</taxon>
        <taxon>Absidia</taxon>
    </lineage>
</organism>
<dbReference type="GO" id="GO:0043138">
    <property type="term" value="F:3'-5' DNA helicase activity"/>
    <property type="evidence" value="ECO:0007669"/>
    <property type="project" value="UniProtKB-EC"/>
</dbReference>
<feature type="compositionally biased region" description="Polar residues" evidence="11">
    <location>
        <begin position="72"/>
        <end position="84"/>
    </location>
</feature>
<keyword evidence="15" id="KW-1185">Reference proteome</keyword>
<dbReference type="InterPro" id="IPR052247">
    <property type="entry name" value="Meiotic_Crossover_Helicase"/>
</dbReference>
<keyword evidence="2" id="KW-0547">Nucleotide-binding</keyword>
<feature type="region of interest" description="Disordered" evidence="11">
    <location>
        <begin position="994"/>
        <end position="1075"/>
    </location>
</feature>
<accession>A0A1X2I5S6</accession>
<feature type="region of interest" description="Disordered" evidence="11">
    <location>
        <begin position="65"/>
        <end position="84"/>
    </location>
</feature>
<dbReference type="CDD" id="cd18795">
    <property type="entry name" value="SF2_C_Ski2"/>
    <property type="match status" value="1"/>
</dbReference>
<dbReference type="InterPro" id="IPR004179">
    <property type="entry name" value="Sec63-dom"/>
</dbReference>
<dbReference type="InterPro" id="IPR027417">
    <property type="entry name" value="P-loop_NTPase"/>
</dbReference>
<feature type="region of interest" description="Disordered" evidence="11">
    <location>
        <begin position="942"/>
        <end position="973"/>
    </location>
</feature>
<dbReference type="GO" id="GO:0016787">
    <property type="term" value="F:hydrolase activity"/>
    <property type="evidence" value="ECO:0007669"/>
    <property type="project" value="UniProtKB-KW"/>
</dbReference>
<keyword evidence="5" id="KW-0067">ATP-binding</keyword>
<dbReference type="InterPro" id="IPR036388">
    <property type="entry name" value="WH-like_DNA-bd_sf"/>
</dbReference>
<dbReference type="EMBL" id="MCGE01000026">
    <property type="protein sequence ID" value="ORZ09953.1"/>
    <property type="molecule type" value="Genomic_DNA"/>
</dbReference>
<dbReference type="SMART" id="SM00973">
    <property type="entry name" value="Sec63"/>
    <property type="match status" value="1"/>
</dbReference>
<keyword evidence="4" id="KW-0347">Helicase</keyword>
<evidence type="ECO:0000256" key="8">
    <source>
        <dbReference type="ARBA" id="ARBA00034617"/>
    </source>
</evidence>
<dbReference type="GO" id="GO:0051321">
    <property type="term" value="P:meiotic cell cycle"/>
    <property type="evidence" value="ECO:0007669"/>
    <property type="project" value="UniProtKB-KW"/>
</dbReference>
<evidence type="ECO:0000313" key="14">
    <source>
        <dbReference type="EMBL" id="ORZ09953.1"/>
    </source>
</evidence>
<dbReference type="GO" id="GO:0005524">
    <property type="term" value="F:ATP binding"/>
    <property type="evidence" value="ECO:0007669"/>
    <property type="project" value="UniProtKB-KW"/>
</dbReference>
<evidence type="ECO:0000313" key="15">
    <source>
        <dbReference type="Proteomes" id="UP000193560"/>
    </source>
</evidence>
<evidence type="ECO:0000256" key="7">
    <source>
        <dbReference type="ARBA" id="ARBA00023254"/>
    </source>
</evidence>
<dbReference type="GO" id="GO:0003676">
    <property type="term" value="F:nucleic acid binding"/>
    <property type="evidence" value="ECO:0007669"/>
    <property type="project" value="InterPro"/>
</dbReference>
<evidence type="ECO:0000256" key="11">
    <source>
        <dbReference type="SAM" id="MobiDB-lite"/>
    </source>
</evidence>
<dbReference type="SMART" id="SM00487">
    <property type="entry name" value="DEXDc"/>
    <property type="match status" value="1"/>
</dbReference>